<organism evidence="2 3">
    <name type="scientific">Chytriomyces confervae</name>
    <dbReference type="NCBI Taxonomy" id="246404"/>
    <lineage>
        <taxon>Eukaryota</taxon>
        <taxon>Fungi</taxon>
        <taxon>Fungi incertae sedis</taxon>
        <taxon>Chytridiomycota</taxon>
        <taxon>Chytridiomycota incertae sedis</taxon>
        <taxon>Chytridiomycetes</taxon>
        <taxon>Chytridiales</taxon>
        <taxon>Chytriomycetaceae</taxon>
        <taxon>Chytriomyces</taxon>
    </lineage>
</organism>
<dbReference type="AlphaFoldDB" id="A0A507EPJ6"/>
<proteinExistence type="predicted"/>
<keyword evidence="3" id="KW-1185">Reference proteome</keyword>
<protein>
    <submittedName>
        <fullName evidence="2">Uncharacterized protein</fullName>
    </submittedName>
</protein>
<evidence type="ECO:0000256" key="1">
    <source>
        <dbReference type="SAM" id="MobiDB-lite"/>
    </source>
</evidence>
<accession>A0A507EPJ6</accession>
<feature type="compositionally biased region" description="Polar residues" evidence="1">
    <location>
        <begin position="1"/>
        <end position="10"/>
    </location>
</feature>
<dbReference type="Gene3D" id="1.20.120.520">
    <property type="entry name" value="nmb1532 protein domain like"/>
    <property type="match status" value="1"/>
</dbReference>
<dbReference type="Proteomes" id="UP000320333">
    <property type="component" value="Unassembled WGS sequence"/>
</dbReference>
<sequence length="239" mass="27661">MPDTLSTGDTPSQPPSLQLSSDHTRQFSSLPRNLQIPVAKWKSHPNYKTNYMASWIRSHDAFRNHSKTVLNGIRNLNHAAFQTASGASPKVLRDQFLKWHNNMGNHERYEESKLYPFLARRWSIDTLYLTKEHGEMHQKRDQVLALFSKYLNFENNPSQHGKPTVTAAAKELELAMEDYDTYVCIHLQEEEEFVVPMVLELEPEEYVEFGELGLTELLRKMDQKDKAMGIKTRGGGKRR</sequence>
<dbReference type="OrthoDB" id="2134575at2759"/>
<feature type="region of interest" description="Disordered" evidence="1">
    <location>
        <begin position="1"/>
        <end position="24"/>
    </location>
</feature>
<evidence type="ECO:0000313" key="2">
    <source>
        <dbReference type="EMBL" id="TPX66003.1"/>
    </source>
</evidence>
<name>A0A507EPJ6_9FUNG</name>
<reference evidence="2 3" key="1">
    <citation type="journal article" date="2019" name="Sci. Rep.">
        <title>Comparative genomics of chytrid fungi reveal insights into the obligate biotrophic and pathogenic lifestyle of Synchytrium endobioticum.</title>
        <authorList>
            <person name="van de Vossenberg B.T.L.H."/>
            <person name="Warris S."/>
            <person name="Nguyen H.D.T."/>
            <person name="van Gent-Pelzer M.P.E."/>
            <person name="Joly D.L."/>
            <person name="van de Geest H.C."/>
            <person name="Bonants P.J.M."/>
            <person name="Smith D.S."/>
            <person name="Levesque C.A."/>
            <person name="van der Lee T.A.J."/>
        </authorList>
    </citation>
    <scope>NUCLEOTIDE SEQUENCE [LARGE SCALE GENOMIC DNA]</scope>
    <source>
        <strain evidence="2 3">CBS 675.73</strain>
    </source>
</reference>
<dbReference type="EMBL" id="QEAP01000461">
    <property type="protein sequence ID" value="TPX66003.1"/>
    <property type="molecule type" value="Genomic_DNA"/>
</dbReference>
<gene>
    <name evidence="2" type="ORF">CcCBS67573_g07959</name>
</gene>
<comment type="caution">
    <text evidence="2">The sequence shown here is derived from an EMBL/GenBank/DDBJ whole genome shotgun (WGS) entry which is preliminary data.</text>
</comment>
<evidence type="ECO:0000313" key="3">
    <source>
        <dbReference type="Proteomes" id="UP000320333"/>
    </source>
</evidence>